<name>A0A1M5KLD8_9GAMM</name>
<dbReference type="Gene3D" id="3.40.50.1820">
    <property type="entry name" value="alpha/beta hydrolase"/>
    <property type="match status" value="1"/>
</dbReference>
<evidence type="ECO:0000256" key="2">
    <source>
        <dbReference type="SAM" id="SignalP"/>
    </source>
</evidence>
<protein>
    <submittedName>
        <fullName evidence="4">Acetyl esterase/lipase</fullName>
    </submittedName>
</protein>
<evidence type="ECO:0000313" key="4">
    <source>
        <dbReference type="EMBL" id="SHG53597.1"/>
    </source>
</evidence>
<sequence length="309" mass="34200">MTRAYALLRWPLLACLAVAGALSACSSQQMMNSLTSDRDFQRTQNLPYDGRNNLKLDVYTPTESAAKRPVVVFFYGGRWTTGSKDEYTFVGGALASIGYCSVIADVRKYPMVRFPAFVEDGARLIKWTREHIDDYGCDPKKIFVMGHSSGAHIAAMLALNEKYLQAVGGSRTWLRGMIGLAGPYDFLPLLDPSLRDMFGPADQYEQSQPIVFTDGRNPPLLLMHGEDDEIVEVRNTRSLAASVGRAGGPVETIIYPKMPHARLIASIGPVRRNQTDVLSHISDFLGKWSEVNYVNRLNQPGITTTPLPP</sequence>
<dbReference type="OrthoDB" id="9771666at2"/>
<feature type="chain" id="PRO_5012409367" evidence="2">
    <location>
        <begin position="20"/>
        <end position="309"/>
    </location>
</feature>
<keyword evidence="1" id="KW-0378">Hydrolase</keyword>
<dbReference type="Proteomes" id="UP000199758">
    <property type="component" value="Unassembled WGS sequence"/>
</dbReference>
<proteinExistence type="predicted"/>
<evidence type="ECO:0000259" key="3">
    <source>
        <dbReference type="Pfam" id="PF20434"/>
    </source>
</evidence>
<evidence type="ECO:0000256" key="1">
    <source>
        <dbReference type="ARBA" id="ARBA00022801"/>
    </source>
</evidence>
<evidence type="ECO:0000313" key="5">
    <source>
        <dbReference type="Proteomes" id="UP000199758"/>
    </source>
</evidence>
<dbReference type="PANTHER" id="PTHR48081:SF9">
    <property type="entry name" value="CARBOXYLESTERASE"/>
    <property type="match status" value="1"/>
</dbReference>
<keyword evidence="2" id="KW-0732">Signal</keyword>
<dbReference type="Pfam" id="PF20434">
    <property type="entry name" value="BD-FAE"/>
    <property type="match status" value="1"/>
</dbReference>
<dbReference type="PANTHER" id="PTHR48081">
    <property type="entry name" value="AB HYDROLASE SUPERFAMILY PROTEIN C4A8.06C"/>
    <property type="match status" value="1"/>
</dbReference>
<dbReference type="InterPro" id="IPR050300">
    <property type="entry name" value="GDXG_lipolytic_enzyme"/>
</dbReference>
<keyword evidence="5" id="KW-1185">Reference proteome</keyword>
<reference evidence="4 5" key="1">
    <citation type="submission" date="2016-11" db="EMBL/GenBank/DDBJ databases">
        <authorList>
            <person name="Jaros S."/>
            <person name="Januszkiewicz K."/>
            <person name="Wedrychowicz H."/>
        </authorList>
    </citation>
    <scope>NUCLEOTIDE SEQUENCE [LARGE SCALE GENOMIC DNA]</scope>
    <source>
        <strain evidence="4 5">CGMCC 1.7049</strain>
    </source>
</reference>
<dbReference type="PROSITE" id="PS51257">
    <property type="entry name" value="PROKAR_LIPOPROTEIN"/>
    <property type="match status" value="1"/>
</dbReference>
<dbReference type="InterPro" id="IPR029058">
    <property type="entry name" value="AB_hydrolase_fold"/>
</dbReference>
<feature type="signal peptide" evidence="2">
    <location>
        <begin position="1"/>
        <end position="19"/>
    </location>
</feature>
<dbReference type="InterPro" id="IPR049492">
    <property type="entry name" value="BD-FAE-like_dom"/>
</dbReference>
<gene>
    <name evidence="4" type="ORF">SAMN04488068_0634</name>
</gene>
<dbReference type="EMBL" id="FQWZ01000001">
    <property type="protein sequence ID" value="SHG53597.1"/>
    <property type="molecule type" value="Genomic_DNA"/>
</dbReference>
<dbReference type="AlphaFoldDB" id="A0A1M5KLD8"/>
<feature type="domain" description="BD-FAE-like" evidence="3">
    <location>
        <begin position="56"/>
        <end position="241"/>
    </location>
</feature>
<accession>A0A1M5KLD8</accession>
<dbReference type="STRING" id="490188.SAMN04488068_0634"/>
<organism evidence="4 5">
    <name type="scientific">Hydrocarboniphaga daqingensis</name>
    <dbReference type="NCBI Taxonomy" id="490188"/>
    <lineage>
        <taxon>Bacteria</taxon>
        <taxon>Pseudomonadati</taxon>
        <taxon>Pseudomonadota</taxon>
        <taxon>Gammaproteobacteria</taxon>
        <taxon>Nevskiales</taxon>
        <taxon>Nevskiaceae</taxon>
        <taxon>Hydrocarboniphaga</taxon>
    </lineage>
</organism>
<dbReference type="GO" id="GO:0016787">
    <property type="term" value="F:hydrolase activity"/>
    <property type="evidence" value="ECO:0007669"/>
    <property type="project" value="UniProtKB-KW"/>
</dbReference>
<dbReference type="SUPFAM" id="SSF53474">
    <property type="entry name" value="alpha/beta-Hydrolases"/>
    <property type="match status" value="1"/>
</dbReference>